<dbReference type="EMBL" id="OE840415">
    <property type="protein sequence ID" value="CAD7590366.1"/>
    <property type="molecule type" value="Genomic_DNA"/>
</dbReference>
<dbReference type="SUPFAM" id="SSF46689">
    <property type="entry name" value="Homeodomain-like"/>
    <property type="match status" value="1"/>
</dbReference>
<evidence type="ECO:0000259" key="2">
    <source>
        <dbReference type="Pfam" id="PF05225"/>
    </source>
</evidence>
<feature type="domain" description="HTH psq-type" evidence="2">
    <location>
        <begin position="52"/>
        <end position="92"/>
    </location>
</feature>
<dbReference type="InterPro" id="IPR007889">
    <property type="entry name" value="HTH_Psq"/>
</dbReference>
<gene>
    <name evidence="3" type="ORF">TGEB3V08_LOCUS4163</name>
</gene>
<proteinExistence type="predicted"/>
<reference evidence="3" key="1">
    <citation type="submission" date="2020-11" db="EMBL/GenBank/DDBJ databases">
        <authorList>
            <person name="Tran Van P."/>
        </authorList>
    </citation>
    <scope>NUCLEOTIDE SEQUENCE</scope>
</reference>
<protein>
    <recommendedName>
        <fullName evidence="2">HTH psq-type domain-containing protein</fullName>
    </recommendedName>
</protein>
<dbReference type="Gene3D" id="1.10.10.60">
    <property type="entry name" value="Homeodomain-like"/>
    <property type="match status" value="1"/>
</dbReference>
<sequence length="213" mass="24070">MLYSPSCLWSYLRGCAREPTKTHNSTVNFIGVQPEQMVVTYVRKTKRQSWEEQAMQRAIDVVNNGEMGWLRASKLFGAPQTTLRRRARNKNKTGHRHIKECSVSRARSVAQHKPKAFASMTNNKQRTVEHHVLLPVQGLCLSTNYANGLGMGKVEYKGSEPSFSWRESRKPFRKSHPSSPIEIRASISPSSAINLAQHETSALANYANETMKV</sequence>
<organism evidence="3">
    <name type="scientific">Timema genevievae</name>
    <name type="common">Walking stick</name>
    <dbReference type="NCBI Taxonomy" id="629358"/>
    <lineage>
        <taxon>Eukaryota</taxon>
        <taxon>Metazoa</taxon>
        <taxon>Ecdysozoa</taxon>
        <taxon>Arthropoda</taxon>
        <taxon>Hexapoda</taxon>
        <taxon>Insecta</taxon>
        <taxon>Pterygota</taxon>
        <taxon>Neoptera</taxon>
        <taxon>Polyneoptera</taxon>
        <taxon>Phasmatodea</taxon>
        <taxon>Timematodea</taxon>
        <taxon>Timematoidea</taxon>
        <taxon>Timematidae</taxon>
        <taxon>Timema</taxon>
    </lineage>
</organism>
<dbReference type="Pfam" id="PF05225">
    <property type="entry name" value="HTH_psq"/>
    <property type="match status" value="1"/>
</dbReference>
<dbReference type="GO" id="GO:0005634">
    <property type="term" value="C:nucleus"/>
    <property type="evidence" value="ECO:0007669"/>
    <property type="project" value="UniProtKB-SubCell"/>
</dbReference>
<accession>A0A7R9JWX6</accession>
<dbReference type="InterPro" id="IPR009057">
    <property type="entry name" value="Homeodomain-like_sf"/>
</dbReference>
<dbReference type="GO" id="GO:0003677">
    <property type="term" value="F:DNA binding"/>
    <property type="evidence" value="ECO:0007669"/>
    <property type="project" value="InterPro"/>
</dbReference>
<name>A0A7R9JWX6_TIMGE</name>
<comment type="subcellular location">
    <subcellularLocation>
        <location evidence="1">Nucleus</location>
    </subcellularLocation>
</comment>
<evidence type="ECO:0000256" key="1">
    <source>
        <dbReference type="ARBA" id="ARBA00004123"/>
    </source>
</evidence>
<dbReference type="AlphaFoldDB" id="A0A7R9JWX6"/>
<evidence type="ECO:0000313" key="3">
    <source>
        <dbReference type="EMBL" id="CAD7590366.1"/>
    </source>
</evidence>